<sequence length="1006" mass="114103">MKNIFTEHHVPGIPTAAFLQRTECTGLRASPITNCFAKVASPLTGAVIIASLTVFLFCAACTSTQAQQIRFDRLSIAEGLSSNSVYTVFQDSHGVLWIGTLDGLNRYDGYGITVYKHDHQKKGSISNNRITAIYEDHQHHLWLYDEFTSTIIRYTPAKDEFSTYHLEQAAGAELDVLDFIGERDSTLYVCSQHGNTLRYDAADDSFHLLNSSGPLSEGDHDDTHSALLDAFGQYLKQANSPFTVSTIMIRKVMKDHEGRYWIATRYDGLYTAVEQPHGFEFFSHLRTDDKFKKVTSEEINDVYEDRSNVVWIGTRNKGLYRYAQYKYKFDHIESIETTSGAFQLGTLRAITQDAKGNIWAGTNDQGLVRIDAFGKTGKVYRPEPGKRNSIGHRFIRSLWIDAGQNLWAGHYNGFSRYRAATDDFIPYHPKGEHDEEVRVYDIKGDQQQGLWMAAWDLVMHFDPATNQYAFISQAASLHQGFSIQNIRELELDASGTPWIVVGEKGISIFNKGENMFTTLHSSPENPASLPSNNIFDVFKDSHGNVWLATADGLCHFNVADKSCETYTVNNGLPSNLVYGVMEDSHGQLWFSSTKGIGKFDPLQKRFRNYDVSDGLQSNEFTENAFYQNSDGLMFFGGINGLNIFHPDRVPDNPNPPQVSITGVKAFDNPLSEVRSFGLEEIRQKMQAHDAITFTPGQRSISFEFVALHYVNPQKNRYAYMLEGFDKQWTYRDANVRFANYTNLEPATYYFKVRASNSDGVWSDAITLKIIVEKPFYATWWFITLCTLALLTLGVFAYRWRIAVVKKQQSMKSIQLESELNFLKSQVNPHFLFNTLNNIYALCQVNSRNAAPMVGKVSDMMRYMIYDCNADLVPLQKEIEYLQNYIDLHQLKSHRKLNAVMVVHGDANGLKIAPLLLINFLENCFKHGDLNVNAQGFIHAELIISRTVLLLTMKNSFREKKSAGPDRQGIGLGNVKHRLTLLYPAKHSLRIGKNNGIFEVELKMHLD</sequence>
<dbReference type="RefSeq" id="WP_254163558.1">
    <property type="nucleotide sequence ID" value="NZ_JAHESF010000010.1"/>
</dbReference>
<keyword evidence="2" id="KW-1133">Transmembrane helix</keyword>
<dbReference type="PANTHER" id="PTHR43547:SF2">
    <property type="entry name" value="HYBRID SIGNAL TRANSDUCTION HISTIDINE KINASE C"/>
    <property type="match status" value="1"/>
</dbReference>
<feature type="transmembrane region" description="Helical" evidence="2">
    <location>
        <begin position="777"/>
        <end position="797"/>
    </location>
</feature>
<protein>
    <submittedName>
        <fullName evidence="5">Histidine kinase</fullName>
    </submittedName>
</protein>
<dbReference type="InterPro" id="IPR010559">
    <property type="entry name" value="Sig_transdc_His_kin_internal"/>
</dbReference>
<dbReference type="SUPFAM" id="SSF63829">
    <property type="entry name" value="Calcium-dependent phosphotriesterase"/>
    <property type="match status" value="3"/>
</dbReference>
<keyword evidence="5" id="KW-0418">Kinase</keyword>
<dbReference type="AlphaFoldDB" id="A0AAP2DJX6"/>
<dbReference type="Gene3D" id="2.60.40.10">
    <property type="entry name" value="Immunoglobulins"/>
    <property type="match status" value="1"/>
</dbReference>
<dbReference type="Pfam" id="PF06580">
    <property type="entry name" value="His_kinase"/>
    <property type="match status" value="1"/>
</dbReference>
<dbReference type="GO" id="GO:0000155">
    <property type="term" value="F:phosphorelay sensor kinase activity"/>
    <property type="evidence" value="ECO:0007669"/>
    <property type="project" value="InterPro"/>
</dbReference>
<reference evidence="5 6" key="1">
    <citation type="submission" date="2021-05" db="EMBL/GenBank/DDBJ databases">
        <title>A Polyphasic approach of four new species of the genus Ohtaekwangia: Ohtaekwangia histidinii sp. nov., Ohtaekwangia cretensis sp. nov., Ohtaekwangia indiensis sp. nov., Ohtaekwangia reichenbachii sp. nov. from diverse environment.</title>
        <authorList>
            <person name="Octaviana S."/>
        </authorList>
    </citation>
    <scope>NUCLEOTIDE SEQUENCE [LARGE SCALE GENOMIC DNA]</scope>
    <source>
        <strain evidence="5 6">PWU4</strain>
    </source>
</reference>
<dbReference type="InterPro" id="IPR015943">
    <property type="entry name" value="WD40/YVTN_repeat-like_dom_sf"/>
</dbReference>
<evidence type="ECO:0000259" key="3">
    <source>
        <dbReference type="Pfam" id="PF06580"/>
    </source>
</evidence>
<gene>
    <name evidence="5" type="ORF">KK083_12410</name>
</gene>
<keyword evidence="5" id="KW-0808">Transferase</keyword>
<dbReference type="InterPro" id="IPR011110">
    <property type="entry name" value="Reg_prop"/>
</dbReference>
<name>A0AAP2DJX6_9BACT</name>
<dbReference type="InterPro" id="IPR013783">
    <property type="entry name" value="Ig-like_fold"/>
</dbReference>
<keyword evidence="6" id="KW-1185">Reference proteome</keyword>
<feature type="domain" description="Two component regulator three Y" evidence="4">
    <location>
        <begin position="709"/>
        <end position="771"/>
    </location>
</feature>
<dbReference type="Proteomes" id="UP001319200">
    <property type="component" value="Unassembled WGS sequence"/>
</dbReference>
<feature type="domain" description="Signal transduction histidine kinase internal region" evidence="3">
    <location>
        <begin position="818"/>
        <end position="895"/>
    </location>
</feature>
<dbReference type="GO" id="GO:0016020">
    <property type="term" value="C:membrane"/>
    <property type="evidence" value="ECO:0007669"/>
    <property type="project" value="InterPro"/>
</dbReference>
<dbReference type="Pfam" id="PF07494">
    <property type="entry name" value="Reg_prop"/>
    <property type="match status" value="3"/>
</dbReference>
<keyword evidence="2" id="KW-0812">Transmembrane</keyword>
<evidence type="ECO:0000313" key="6">
    <source>
        <dbReference type="Proteomes" id="UP001319200"/>
    </source>
</evidence>
<dbReference type="InterPro" id="IPR011123">
    <property type="entry name" value="Y_Y_Y"/>
</dbReference>
<proteinExistence type="predicted"/>
<evidence type="ECO:0000313" key="5">
    <source>
        <dbReference type="EMBL" id="MBT1697685.1"/>
    </source>
</evidence>
<organism evidence="5 6">
    <name type="scientific">Chryseosolibacter histidini</name>
    <dbReference type="NCBI Taxonomy" id="2782349"/>
    <lineage>
        <taxon>Bacteria</taxon>
        <taxon>Pseudomonadati</taxon>
        <taxon>Bacteroidota</taxon>
        <taxon>Cytophagia</taxon>
        <taxon>Cytophagales</taxon>
        <taxon>Chryseotaleaceae</taxon>
        <taxon>Chryseosolibacter</taxon>
    </lineage>
</organism>
<comment type="caution">
    <text evidence="5">The sequence shown here is derived from an EMBL/GenBank/DDBJ whole genome shotgun (WGS) entry which is preliminary data.</text>
</comment>
<keyword evidence="2" id="KW-0472">Membrane</keyword>
<evidence type="ECO:0000256" key="1">
    <source>
        <dbReference type="ARBA" id="ARBA00022553"/>
    </source>
</evidence>
<dbReference type="PANTHER" id="PTHR43547">
    <property type="entry name" value="TWO-COMPONENT HISTIDINE KINASE"/>
    <property type="match status" value="1"/>
</dbReference>
<evidence type="ECO:0000259" key="4">
    <source>
        <dbReference type="Pfam" id="PF07495"/>
    </source>
</evidence>
<dbReference type="EMBL" id="JAHESF010000010">
    <property type="protein sequence ID" value="MBT1697685.1"/>
    <property type="molecule type" value="Genomic_DNA"/>
</dbReference>
<evidence type="ECO:0000256" key="2">
    <source>
        <dbReference type="SAM" id="Phobius"/>
    </source>
</evidence>
<keyword evidence="1" id="KW-0597">Phosphoprotein</keyword>
<dbReference type="Gene3D" id="2.130.10.10">
    <property type="entry name" value="YVTN repeat-like/Quinoprotein amine dehydrogenase"/>
    <property type="match status" value="2"/>
</dbReference>
<accession>A0AAP2DJX6</accession>
<dbReference type="Pfam" id="PF07495">
    <property type="entry name" value="Y_Y_Y"/>
    <property type="match status" value="1"/>
</dbReference>